<organism evidence="1 2">
    <name type="scientific">Gigaspora margarita</name>
    <dbReference type="NCBI Taxonomy" id="4874"/>
    <lineage>
        <taxon>Eukaryota</taxon>
        <taxon>Fungi</taxon>
        <taxon>Fungi incertae sedis</taxon>
        <taxon>Mucoromycota</taxon>
        <taxon>Glomeromycotina</taxon>
        <taxon>Glomeromycetes</taxon>
        <taxon>Diversisporales</taxon>
        <taxon>Gigasporaceae</taxon>
        <taxon>Gigaspora</taxon>
    </lineage>
</organism>
<dbReference type="Proteomes" id="UP000439903">
    <property type="component" value="Unassembled WGS sequence"/>
</dbReference>
<accession>A0A8H4AKY6</accession>
<name>A0A8H4AKY6_GIGMA</name>
<proteinExistence type="predicted"/>
<dbReference type="EMBL" id="WTPW01000477">
    <property type="protein sequence ID" value="KAF0507720.1"/>
    <property type="molecule type" value="Genomic_DNA"/>
</dbReference>
<gene>
    <name evidence="1" type="ORF">F8M41_018939</name>
</gene>
<evidence type="ECO:0000313" key="2">
    <source>
        <dbReference type="Proteomes" id="UP000439903"/>
    </source>
</evidence>
<sequence length="69" mass="7931">MENVAELCVYSLTRWIIKGLSYVDAETTYGDFVVASKTYQFLRTISQQSSIQEEVDTKRNVILGHEKRA</sequence>
<keyword evidence="2" id="KW-1185">Reference proteome</keyword>
<evidence type="ECO:0000313" key="1">
    <source>
        <dbReference type="EMBL" id="KAF0507720.1"/>
    </source>
</evidence>
<reference evidence="1 2" key="1">
    <citation type="journal article" date="2019" name="Environ. Microbiol.">
        <title>At the nexus of three kingdoms: the genome of the mycorrhizal fungus Gigaspora margarita provides insights into plant, endobacterial and fungal interactions.</title>
        <authorList>
            <person name="Venice F."/>
            <person name="Ghignone S."/>
            <person name="Salvioli di Fossalunga A."/>
            <person name="Amselem J."/>
            <person name="Novero M."/>
            <person name="Xianan X."/>
            <person name="Sedzielewska Toro K."/>
            <person name="Morin E."/>
            <person name="Lipzen A."/>
            <person name="Grigoriev I.V."/>
            <person name="Henrissat B."/>
            <person name="Martin F.M."/>
            <person name="Bonfante P."/>
        </authorList>
    </citation>
    <scope>NUCLEOTIDE SEQUENCE [LARGE SCALE GENOMIC DNA]</scope>
    <source>
        <strain evidence="1 2">BEG34</strain>
    </source>
</reference>
<protein>
    <submittedName>
        <fullName evidence="1">Uncharacterized protein</fullName>
    </submittedName>
</protein>
<dbReference type="AlphaFoldDB" id="A0A8H4AKY6"/>
<comment type="caution">
    <text evidence="1">The sequence shown here is derived from an EMBL/GenBank/DDBJ whole genome shotgun (WGS) entry which is preliminary data.</text>
</comment>